<dbReference type="EMBL" id="QEKW01000002">
    <property type="protein sequence ID" value="PVZ13261.1"/>
    <property type="molecule type" value="Genomic_DNA"/>
</dbReference>
<dbReference type="InterPro" id="IPR007138">
    <property type="entry name" value="ABM_dom"/>
</dbReference>
<dbReference type="OrthoDB" id="8452260at2"/>
<dbReference type="PANTHER" id="PTHR33336:SF3">
    <property type="entry name" value="ABM DOMAIN-CONTAINING PROTEIN"/>
    <property type="match status" value="1"/>
</dbReference>
<dbReference type="Pfam" id="PF03992">
    <property type="entry name" value="ABM"/>
    <property type="match status" value="1"/>
</dbReference>
<feature type="domain" description="ABM" evidence="1">
    <location>
        <begin position="2"/>
        <end position="90"/>
    </location>
</feature>
<dbReference type="PROSITE" id="PS51725">
    <property type="entry name" value="ABM"/>
    <property type="match status" value="1"/>
</dbReference>
<protein>
    <submittedName>
        <fullName evidence="2">Quinol monooxygenase YgiN</fullName>
    </submittedName>
</protein>
<proteinExistence type="predicted"/>
<dbReference type="PANTHER" id="PTHR33336">
    <property type="entry name" value="QUINOL MONOOXYGENASE YGIN-RELATED"/>
    <property type="match status" value="1"/>
</dbReference>
<evidence type="ECO:0000313" key="2">
    <source>
        <dbReference type="EMBL" id="PVZ13261.1"/>
    </source>
</evidence>
<sequence length="107" mass="12417">MILINVKWTVKPEYAEQFPSLVKEFTDAVRQEPGNIFFEWSRHLEEENTYVLVEAFQDDAGEAHVQSDHFRKFVAQAPDWVATTPKIINVQNVPQDGWGEMGEIQPR</sequence>
<dbReference type="RefSeq" id="WP_116707280.1">
    <property type="nucleotide sequence ID" value="NZ_QEKW01000002.1"/>
</dbReference>
<keyword evidence="2" id="KW-0503">Monooxygenase</keyword>
<keyword evidence="3" id="KW-1185">Reference proteome</keyword>
<evidence type="ECO:0000313" key="3">
    <source>
        <dbReference type="Proteomes" id="UP000245639"/>
    </source>
</evidence>
<dbReference type="SUPFAM" id="SSF54909">
    <property type="entry name" value="Dimeric alpha+beta barrel"/>
    <property type="match status" value="1"/>
</dbReference>
<dbReference type="AlphaFoldDB" id="A0A2U1FM42"/>
<dbReference type="InterPro" id="IPR011008">
    <property type="entry name" value="Dimeric_a/b-barrel"/>
</dbReference>
<dbReference type="InterPro" id="IPR050744">
    <property type="entry name" value="AI-2_Isomerase_LsrG"/>
</dbReference>
<reference evidence="2 3" key="1">
    <citation type="submission" date="2018-04" db="EMBL/GenBank/DDBJ databases">
        <title>Genomic Encyclopedia of Type Strains, Phase IV (KMG-IV): sequencing the most valuable type-strain genomes for metagenomic binning, comparative biology and taxonomic classification.</title>
        <authorList>
            <person name="Goeker M."/>
        </authorList>
    </citation>
    <scope>NUCLEOTIDE SEQUENCE [LARGE SCALE GENOMIC DNA]</scope>
    <source>
        <strain evidence="2 3">DSM 45771</strain>
    </source>
</reference>
<dbReference type="Gene3D" id="3.30.70.100">
    <property type="match status" value="1"/>
</dbReference>
<evidence type="ECO:0000259" key="1">
    <source>
        <dbReference type="PROSITE" id="PS51725"/>
    </source>
</evidence>
<name>A0A2U1FM42_9PSEU</name>
<organism evidence="2 3">
    <name type="scientific">Actinomycetospora cinnamomea</name>
    <dbReference type="NCBI Taxonomy" id="663609"/>
    <lineage>
        <taxon>Bacteria</taxon>
        <taxon>Bacillati</taxon>
        <taxon>Actinomycetota</taxon>
        <taxon>Actinomycetes</taxon>
        <taxon>Pseudonocardiales</taxon>
        <taxon>Pseudonocardiaceae</taxon>
        <taxon>Actinomycetospora</taxon>
    </lineage>
</organism>
<accession>A0A2U1FM42</accession>
<dbReference type="GO" id="GO:0004497">
    <property type="term" value="F:monooxygenase activity"/>
    <property type="evidence" value="ECO:0007669"/>
    <property type="project" value="UniProtKB-KW"/>
</dbReference>
<gene>
    <name evidence="2" type="ORF">C8D89_102411</name>
</gene>
<dbReference type="Proteomes" id="UP000245639">
    <property type="component" value="Unassembled WGS sequence"/>
</dbReference>
<keyword evidence="2" id="KW-0560">Oxidoreductase</keyword>
<comment type="caution">
    <text evidence="2">The sequence shown here is derived from an EMBL/GenBank/DDBJ whole genome shotgun (WGS) entry which is preliminary data.</text>
</comment>